<dbReference type="InterPro" id="IPR050963">
    <property type="entry name" value="Sirohydro_Cobaltochel/CbiX"/>
</dbReference>
<dbReference type="PANTHER" id="PTHR33542">
    <property type="entry name" value="SIROHYDROCHLORIN FERROCHELATASE, CHLOROPLASTIC"/>
    <property type="match status" value="1"/>
</dbReference>
<feature type="compositionally biased region" description="Low complexity" evidence="3">
    <location>
        <begin position="1"/>
        <end position="31"/>
    </location>
</feature>
<dbReference type="InterPro" id="IPR002762">
    <property type="entry name" value="CbiX-like"/>
</dbReference>
<keyword evidence="2" id="KW-0456">Lyase</keyword>
<keyword evidence="1" id="KW-0479">Metal-binding</keyword>
<evidence type="ECO:0000256" key="3">
    <source>
        <dbReference type="SAM" id="MobiDB-lite"/>
    </source>
</evidence>
<dbReference type="PANTHER" id="PTHR33542:SF5">
    <property type="entry name" value="FERROCHELATASE CHE1"/>
    <property type="match status" value="1"/>
</dbReference>
<accession>A0ABW0X0Z6</accession>
<dbReference type="CDD" id="cd03416">
    <property type="entry name" value="CbiX_SirB_N"/>
    <property type="match status" value="1"/>
</dbReference>
<dbReference type="EMBL" id="JBHSOF010000015">
    <property type="protein sequence ID" value="MFC5664183.1"/>
    <property type="molecule type" value="Genomic_DNA"/>
</dbReference>
<dbReference type="SUPFAM" id="SSF53800">
    <property type="entry name" value="Chelatase"/>
    <property type="match status" value="1"/>
</dbReference>
<dbReference type="Pfam" id="PF01903">
    <property type="entry name" value="CbiX"/>
    <property type="match status" value="2"/>
</dbReference>
<evidence type="ECO:0000256" key="1">
    <source>
        <dbReference type="ARBA" id="ARBA00022723"/>
    </source>
</evidence>
<name>A0ABW0X0Z6_9ACTN</name>
<evidence type="ECO:0000313" key="4">
    <source>
        <dbReference type="EMBL" id="MFC5664183.1"/>
    </source>
</evidence>
<evidence type="ECO:0000313" key="5">
    <source>
        <dbReference type="Proteomes" id="UP001595975"/>
    </source>
</evidence>
<gene>
    <name evidence="4" type="ORF">ACFP3U_14460</name>
</gene>
<keyword evidence="5" id="KW-1185">Reference proteome</keyword>
<reference evidence="5" key="1">
    <citation type="journal article" date="2019" name="Int. J. Syst. Evol. Microbiol.">
        <title>The Global Catalogue of Microorganisms (GCM) 10K type strain sequencing project: providing services to taxonomists for standard genome sequencing and annotation.</title>
        <authorList>
            <consortium name="The Broad Institute Genomics Platform"/>
            <consortium name="The Broad Institute Genome Sequencing Center for Infectious Disease"/>
            <person name="Wu L."/>
            <person name="Ma J."/>
        </authorList>
    </citation>
    <scope>NUCLEOTIDE SEQUENCE [LARGE SCALE GENOMIC DNA]</scope>
    <source>
        <strain evidence="5">CGMCC 4.1437</strain>
    </source>
</reference>
<feature type="region of interest" description="Disordered" evidence="3">
    <location>
        <begin position="1"/>
        <end position="48"/>
    </location>
</feature>
<dbReference type="RefSeq" id="WP_380225886.1">
    <property type="nucleotide sequence ID" value="NZ_JBHSOF010000015.1"/>
</dbReference>
<sequence>MTAPFPALRGAPGAFGPGPFVPGSGASGPDAPRTPRPPRSAAPRAHAPRSPVLLAVAHGSRSAAGVAASHALLRRVRALRPGLDVRCCFLDLARPSLPEALAALDGREAVLVPLLLAGGYHLRVDLPEALATAGLTHLPLARALGPHPLLAAALADRLAAAGRPAGAGPVVLAAAGSSDPAANADTTRMAELLADRLADGRPVVPAYLSAARPSPQEAVAALHAAGHRGVAVATHLLAPGFFADRAAATPAHWTSAPLGTHDALARLVAHRYDEARTSARAAVR</sequence>
<dbReference type="CDD" id="cd03414">
    <property type="entry name" value="CbiX_SirB_C"/>
    <property type="match status" value="1"/>
</dbReference>
<proteinExistence type="predicted"/>
<organism evidence="4 5">
    <name type="scientific">Kitasatospora misakiensis</name>
    <dbReference type="NCBI Taxonomy" id="67330"/>
    <lineage>
        <taxon>Bacteria</taxon>
        <taxon>Bacillati</taxon>
        <taxon>Actinomycetota</taxon>
        <taxon>Actinomycetes</taxon>
        <taxon>Kitasatosporales</taxon>
        <taxon>Streptomycetaceae</taxon>
        <taxon>Kitasatospora</taxon>
    </lineage>
</organism>
<dbReference type="Proteomes" id="UP001595975">
    <property type="component" value="Unassembled WGS sequence"/>
</dbReference>
<dbReference type="Gene3D" id="3.40.50.1400">
    <property type="match status" value="2"/>
</dbReference>
<comment type="caution">
    <text evidence="4">The sequence shown here is derived from an EMBL/GenBank/DDBJ whole genome shotgun (WGS) entry which is preliminary data.</text>
</comment>
<protein>
    <submittedName>
        <fullName evidence="4">Sirohydrochlorin chelatase</fullName>
    </submittedName>
</protein>
<evidence type="ECO:0000256" key="2">
    <source>
        <dbReference type="ARBA" id="ARBA00023239"/>
    </source>
</evidence>